<keyword evidence="2 5" id="KW-0436">Ligase</keyword>
<dbReference type="InterPro" id="IPR045851">
    <property type="entry name" value="AMP-bd_C_sf"/>
</dbReference>
<sequence>MAIIAATESMRRYAQAHPDRPALTIDGETLTRAELERRSNRLARAFEQRGVREGSFVTIALPNGIAFVESVIAALKLGATPQPVSSRLPMAELAAIVELASPALIVGADPADFPQRAVIEAGFVAASELSDDPLPIRTVRYWKAPTSGGSTGRPKLIVATAAAELDEQAPPYAMPLLLPREGAVLVPGPLYHNAPFTTCLQALFRGNHVVVMRRFDPLQTLALIERHRIDAVLFVPTMMSRIYKLDEAERKAHDLSSLKVVYHMASHCPDWLKSAWIEWLGAERIFELYGGTEMQALTIIRGDEWLQRRGSVGRCVHGQIRIVDEAGNELGRDEIGEVVMRSAPGAPPSYFYIGAEPKRIGDWDSLGDIGRLDADGYLYLADRRTDLILRGGANIYPAEVEAAIDEHPAVHSSAVIGLPDDDLGQRIHAIVHARTALSGETLKAHLASRLVNYKIPASFEFSSEPVRGDDGKVRRSALRAERMPR</sequence>
<feature type="domain" description="AMP-dependent synthetase/ligase" evidence="3">
    <location>
        <begin position="11"/>
        <end position="343"/>
    </location>
</feature>
<dbReference type="OrthoDB" id="9803968at2"/>
<dbReference type="PANTHER" id="PTHR43201:SF5">
    <property type="entry name" value="MEDIUM-CHAIN ACYL-COA LIGASE ACSF2, MITOCHONDRIAL"/>
    <property type="match status" value="1"/>
</dbReference>
<evidence type="ECO:0000259" key="3">
    <source>
        <dbReference type="Pfam" id="PF00501"/>
    </source>
</evidence>
<protein>
    <submittedName>
        <fullName evidence="5">Bile acid-coenzyme A ligase</fullName>
    </submittedName>
</protein>
<reference evidence="5 6" key="1">
    <citation type="journal article" date="2012" name="J. Bacteriol.">
        <title>Genome Sequence of n-Alkane-Degrading Hydrocarboniphaga effusa Strain AP103T (ATCC BAA-332T).</title>
        <authorList>
            <person name="Chang H.K."/>
            <person name="Zylstra G.J."/>
            <person name="Chae J.C."/>
        </authorList>
    </citation>
    <scope>NUCLEOTIDE SEQUENCE [LARGE SCALE GENOMIC DNA]</scope>
    <source>
        <strain evidence="5 6">AP103</strain>
    </source>
</reference>
<dbReference type="Gene3D" id="3.40.50.12780">
    <property type="entry name" value="N-terminal domain of ligase-like"/>
    <property type="match status" value="1"/>
</dbReference>
<dbReference type="Proteomes" id="UP000003704">
    <property type="component" value="Unassembled WGS sequence"/>
</dbReference>
<comment type="similarity">
    <text evidence="1">Belongs to the ATP-dependent AMP-binding enzyme family.</text>
</comment>
<name>I7ZAB7_9GAMM</name>
<dbReference type="InterPro" id="IPR025110">
    <property type="entry name" value="AMP-bd_C"/>
</dbReference>
<gene>
    <name evidence="5" type="ORF">WQQ_38020</name>
</gene>
<evidence type="ECO:0000259" key="4">
    <source>
        <dbReference type="Pfam" id="PF13193"/>
    </source>
</evidence>
<dbReference type="GO" id="GO:0006631">
    <property type="term" value="P:fatty acid metabolic process"/>
    <property type="evidence" value="ECO:0007669"/>
    <property type="project" value="TreeGrafter"/>
</dbReference>
<dbReference type="Pfam" id="PF13193">
    <property type="entry name" value="AMP-binding_C"/>
    <property type="match status" value="1"/>
</dbReference>
<evidence type="ECO:0000256" key="2">
    <source>
        <dbReference type="ARBA" id="ARBA00022598"/>
    </source>
</evidence>
<evidence type="ECO:0000256" key="1">
    <source>
        <dbReference type="ARBA" id="ARBA00006432"/>
    </source>
</evidence>
<dbReference type="AlphaFoldDB" id="I7ZAB7"/>
<dbReference type="PANTHER" id="PTHR43201">
    <property type="entry name" value="ACYL-COA SYNTHETASE"/>
    <property type="match status" value="1"/>
</dbReference>
<dbReference type="PATRIC" id="fig|1172194.4.peg.3690"/>
<dbReference type="Pfam" id="PF00501">
    <property type="entry name" value="AMP-binding"/>
    <property type="match status" value="1"/>
</dbReference>
<dbReference type="InterPro" id="IPR042099">
    <property type="entry name" value="ANL_N_sf"/>
</dbReference>
<keyword evidence="6" id="KW-1185">Reference proteome</keyword>
<evidence type="ECO:0000313" key="6">
    <source>
        <dbReference type="Proteomes" id="UP000003704"/>
    </source>
</evidence>
<dbReference type="Gene3D" id="3.30.300.30">
    <property type="match status" value="1"/>
</dbReference>
<dbReference type="RefSeq" id="WP_007186737.1">
    <property type="nucleotide sequence ID" value="NZ_AKGD01000003.1"/>
</dbReference>
<proteinExistence type="inferred from homology"/>
<dbReference type="STRING" id="1172194.WQQ_38020"/>
<dbReference type="EMBL" id="AKGD01000003">
    <property type="protein sequence ID" value="EIT68607.1"/>
    <property type="molecule type" value="Genomic_DNA"/>
</dbReference>
<organism evidence="5 6">
    <name type="scientific">Hydrocarboniphaga effusa AP103</name>
    <dbReference type="NCBI Taxonomy" id="1172194"/>
    <lineage>
        <taxon>Bacteria</taxon>
        <taxon>Pseudomonadati</taxon>
        <taxon>Pseudomonadota</taxon>
        <taxon>Gammaproteobacteria</taxon>
        <taxon>Nevskiales</taxon>
        <taxon>Nevskiaceae</taxon>
        <taxon>Hydrocarboniphaga</taxon>
    </lineage>
</organism>
<feature type="domain" description="AMP-binding enzyme C-terminal" evidence="4">
    <location>
        <begin position="399"/>
        <end position="462"/>
    </location>
</feature>
<dbReference type="InterPro" id="IPR000873">
    <property type="entry name" value="AMP-dep_synth/lig_dom"/>
</dbReference>
<accession>I7ZAB7</accession>
<evidence type="ECO:0000313" key="5">
    <source>
        <dbReference type="EMBL" id="EIT68607.1"/>
    </source>
</evidence>
<comment type="caution">
    <text evidence="5">The sequence shown here is derived from an EMBL/GenBank/DDBJ whole genome shotgun (WGS) entry which is preliminary data.</text>
</comment>
<dbReference type="GO" id="GO:0031956">
    <property type="term" value="F:medium-chain fatty acid-CoA ligase activity"/>
    <property type="evidence" value="ECO:0007669"/>
    <property type="project" value="TreeGrafter"/>
</dbReference>
<dbReference type="SUPFAM" id="SSF56801">
    <property type="entry name" value="Acetyl-CoA synthetase-like"/>
    <property type="match status" value="1"/>
</dbReference>